<dbReference type="EMBL" id="JARQZJ010000067">
    <property type="protein sequence ID" value="KAK9881112.1"/>
    <property type="molecule type" value="Genomic_DNA"/>
</dbReference>
<proteinExistence type="predicted"/>
<accession>A0AAW1UBN5</accession>
<sequence>MHKPQCREYGISRRNTSRAATKELTPLFFVSLRDTNICTIDRLNNSQPKLTTRRHVKTSVQHSTTCILEAKCAKISHGA</sequence>
<protein>
    <submittedName>
        <fullName evidence="1">Uncharacterized protein</fullName>
    </submittedName>
</protein>
<reference evidence="1 2" key="1">
    <citation type="submission" date="2023-03" db="EMBL/GenBank/DDBJ databases">
        <title>Genome insight into feeding habits of ladybird beetles.</title>
        <authorList>
            <person name="Li H.-S."/>
            <person name="Huang Y.-H."/>
            <person name="Pang H."/>
        </authorList>
    </citation>
    <scope>NUCLEOTIDE SEQUENCE [LARGE SCALE GENOMIC DNA]</scope>
    <source>
        <strain evidence="1">SYSU_2023b</strain>
        <tissue evidence="1">Whole body</tissue>
    </source>
</reference>
<gene>
    <name evidence="1" type="ORF">WA026_014460</name>
</gene>
<evidence type="ECO:0000313" key="1">
    <source>
        <dbReference type="EMBL" id="KAK9881112.1"/>
    </source>
</evidence>
<name>A0AAW1UBN5_9CUCU</name>
<comment type="caution">
    <text evidence="1">The sequence shown here is derived from an EMBL/GenBank/DDBJ whole genome shotgun (WGS) entry which is preliminary data.</text>
</comment>
<dbReference type="AlphaFoldDB" id="A0AAW1UBN5"/>
<keyword evidence="2" id="KW-1185">Reference proteome</keyword>
<dbReference type="Proteomes" id="UP001431783">
    <property type="component" value="Unassembled WGS sequence"/>
</dbReference>
<evidence type="ECO:0000313" key="2">
    <source>
        <dbReference type="Proteomes" id="UP001431783"/>
    </source>
</evidence>
<organism evidence="1 2">
    <name type="scientific">Henosepilachna vigintioctopunctata</name>
    <dbReference type="NCBI Taxonomy" id="420089"/>
    <lineage>
        <taxon>Eukaryota</taxon>
        <taxon>Metazoa</taxon>
        <taxon>Ecdysozoa</taxon>
        <taxon>Arthropoda</taxon>
        <taxon>Hexapoda</taxon>
        <taxon>Insecta</taxon>
        <taxon>Pterygota</taxon>
        <taxon>Neoptera</taxon>
        <taxon>Endopterygota</taxon>
        <taxon>Coleoptera</taxon>
        <taxon>Polyphaga</taxon>
        <taxon>Cucujiformia</taxon>
        <taxon>Coccinelloidea</taxon>
        <taxon>Coccinellidae</taxon>
        <taxon>Epilachninae</taxon>
        <taxon>Epilachnini</taxon>
        <taxon>Henosepilachna</taxon>
    </lineage>
</organism>